<reference evidence="2 3" key="1">
    <citation type="submission" date="2016-10" db="EMBL/GenBank/DDBJ databases">
        <authorList>
            <person name="de Groot N.N."/>
        </authorList>
    </citation>
    <scope>NUCLEOTIDE SEQUENCE [LARGE SCALE GENOMIC DNA]</scope>
    <source>
        <strain evidence="2 3">DSM 19706</strain>
    </source>
</reference>
<keyword evidence="1" id="KW-0472">Membrane</keyword>
<proteinExistence type="predicted"/>
<evidence type="ECO:0000256" key="1">
    <source>
        <dbReference type="SAM" id="Phobius"/>
    </source>
</evidence>
<protein>
    <submittedName>
        <fullName evidence="2">Uncharacterized protein</fullName>
    </submittedName>
</protein>
<name>A0A1I0E6C1_THASX</name>
<gene>
    <name evidence="2" type="ORF">SAMN05660429_01747</name>
</gene>
<keyword evidence="1" id="KW-1133">Transmembrane helix</keyword>
<feature type="transmembrane region" description="Helical" evidence="1">
    <location>
        <begin position="7"/>
        <end position="28"/>
    </location>
</feature>
<feature type="transmembrane region" description="Helical" evidence="1">
    <location>
        <begin position="60"/>
        <end position="80"/>
    </location>
</feature>
<evidence type="ECO:0000313" key="3">
    <source>
        <dbReference type="Proteomes" id="UP000199308"/>
    </source>
</evidence>
<dbReference type="STRING" id="349064.SAMN05660429_01747"/>
<keyword evidence="3" id="KW-1185">Reference proteome</keyword>
<dbReference type="Proteomes" id="UP000199308">
    <property type="component" value="Unassembled WGS sequence"/>
</dbReference>
<evidence type="ECO:0000313" key="2">
    <source>
        <dbReference type="EMBL" id="SET40714.1"/>
    </source>
</evidence>
<keyword evidence="1" id="KW-0812">Transmembrane</keyword>
<accession>A0A1I0E6C1</accession>
<dbReference type="OrthoDB" id="6228480at2"/>
<dbReference type="EMBL" id="FOHK01000007">
    <property type="protein sequence ID" value="SET40714.1"/>
    <property type="molecule type" value="Genomic_DNA"/>
</dbReference>
<dbReference type="AlphaFoldDB" id="A0A1I0E6C1"/>
<sequence>MNKNTLPLFVGAIVAIIVILVLNDFTIVDRCLEQGGSFDYEQGHCLLANGEIYVWDKTPYLVAFNFIVAIVLAFITSRLLKRFITSFRA</sequence>
<dbReference type="RefSeq" id="WP_093329320.1">
    <property type="nucleotide sequence ID" value="NZ_AP027363.1"/>
</dbReference>
<organism evidence="2 3">
    <name type="scientific">Thalassotalea agarivorans</name>
    <name type="common">Thalassomonas agarivorans</name>
    <dbReference type="NCBI Taxonomy" id="349064"/>
    <lineage>
        <taxon>Bacteria</taxon>
        <taxon>Pseudomonadati</taxon>
        <taxon>Pseudomonadota</taxon>
        <taxon>Gammaproteobacteria</taxon>
        <taxon>Alteromonadales</taxon>
        <taxon>Colwelliaceae</taxon>
        <taxon>Thalassotalea</taxon>
    </lineage>
</organism>